<keyword evidence="2" id="KW-1185">Reference proteome</keyword>
<gene>
    <name evidence="1" type="ORF">CHARACLAT_019614</name>
</gene>
<proteinExistence type="predicted"/>
<name>A0ABU7DI30_9TELE</name>
<reference evidence="1 2" key="1">
    <citation type="submission" date="2021-06" db="EMBL/GenBank/DDBJ databases">
        <authorList>
            <person name="Palmer J.M."/>
        </authorList>
    </citation>
    <scope>NUCLEOTIDE SEQUENCE [LARGE SCALE GENOMIC DNA]</scope>
    <source>
        <strain evidence="1 2">CL_MEX2019</strain>
        <tissue evidence="1">Muscle</tissue>
    </source>
</reference>
<dbReference type="EMBL" id="JAHUTJ010026382">
    <property type="protein sequence ID" value="MED6274757.1"/>
    <property type="molecule type" value="Genomic_DNA"/>
</dbReference>
<protein>
    <recommendedName>
        <fullName evidence="3">Secreted protein</fullName>
    </recommendedName>
</protein>
<sequence length="118" mass="13075">MKILLAVFFFSVAVFFFSLLCILNRSVFCSALRPIHFCPAQNASLSLAGKMAKFNFIVKLQFALFVSLLHHLSSACWCAPEDRGSTSSTVSPHMPGNVMTVQQHSRGNKFHSCTGKDF</sequence>
<evidence type="ECO:0000313" key="1">
    <source>
        <dbReference type="EMBL" id="MED6274757.1"/>
    </source>
</evidence>
<evidence type="ECO:0008006" key="3">
    <source>
        <dbReference type="Google" id="ProtNLM"/>
    </source>
</evidence>
<dbReference type="Proteomes" id="UP001352852">
    <property type="component" value="Unassembled WGS sequence"/>
</dbReference>
<comment type="caution">
    <text evidence="1">The sequence shown here is derived from an EMBL/GenBank/DDBJ whole genome shotgun (WGS) entry which is preliminary data.</text>
</comment>
<evidence type="ECO:0000313" key="2">
    <source>
        <dbReference type="Proteomes" id="UP001352852"/>
    </source>
</evidence>
<accession>A0ABU7DI30</accession>
<organism evidence="1 2">
    <name type="scientific">Characodon lateralis</name>
    <dbReference type="NCBI Taxonomy" id="208331"/>
    <lineage>
        <taxon>Eukaryota</taxon>
        <taxon>Metazoa</taxon>
        <taxon>Chordata</taxon>
        <taxon>Craniata</taxon>
        <taxon>Vertebrata</taxon>
        <taxon>Euteleostomi</taxon>
        <taxon>Actinopterygii</taxon>
        <taxon>Neopterygii</taxon>
        <taxon>Teleostei</taxon>
        <taxon>Neoteleostei</taxon>
        <taxon>Acanthomorphata</taxon>
        <taxon>Ovalentaria</taxon>
        <taxon>Atherinomorphae</taxon>
        <taxon>Cyprinodontiformes</taxon>
        <taxon>Goodeidae</taxon>
        <taxon>Characodon</taxon>
    </lineage>
</organism>